<evidence type="ECO:0000313" key="1">
    <source>
        <dbReference type="EMBL" id="JAH00475.1"/>
    </source>
</evidence>
<accession>A0A0E9P8R2</accession>
<dbReference type="AlphaFoldDB" id="A0A0E9P8R2"/>
<reference evidence="1" key="1">
    <citation type="submission" date="2014-11" db="EMBL/GenBank/DDBJ databases">
        <authorList>
            <person name="Amaro Gonzalez C."/>
        </authorList>
    </citation>
    <scope>NUCLEOTIDE SEQUENCE</scope>
</reference>
<reference evidence="1" key="2">
    <citation type="journal article" date="2015" name="Fish Shellfish Immunol.">
        <title>Early steps in the European eel (Anguilla anguilla)-Vibrio vulnificus interaction in the gills: Role of the RtxA13 toxin.</title>
        <authorList>
            <person name="Callol A."/>
            <person name="Pajuelo D."/>
            <person name="Ebbesson L."/>
            <person name="Teles M."/>
            <person name="MacKenzie S."/>
            <person name="Amaro C."/>
        </authorList>
    </citation>
    <scope>NUCLEOTIDE SEQUENCE</scope>
</reference>
<dbReference type="EMBL" id="GBXM01108102">
    <property type="protein sequence ID" value="JAH00475.1"/>
    <property type="molecule type" value="Transcribed_RNA"/>
</dbReference>
<protein>
    <submittedName>
        <fullName evidence="1">Uncharacterized protein</fullName>
    </submittedName>
</protein>
<organism evidence="1">
    <name type="scientific">Anguilla anguilla</name>
    <name type="common">European freshwater eel</name>
    <name type="synonym">Muraena anguilla</name>
    <dbReference type="NCBI Taxonomy" id="7936"/>
    <lineage>
        <taxon>Eukaryota</taxon>
        <taxon>Metazoa</taxon>
        <taxon>Chordata</taxon>
        <taxon>Craniata</taxon>
        <taxon>Vertebrata</taxon>
        <taxon>Euteleostomi</taxon>
        <taxon>Actinopterygii</taxon>
        <taxon>Neopterygii</taxon>
        <taxon>Teleostei</taxon>
        <taxon>Anguilliformes</taxon>
        <taxon>Anguillidae</taxon>
        <taxon>Anguilla</taxon>
    </lineage>
</organism>
<sequence>MIRFGILQTTQFLPIRSKETKPR</sequence>
<name>A0A0E9P8R2_ANGAN</name>
<proteinExistence type="predicted"/>